<evidence type="ECO:0000256" key="1">
    <source>
        <dbReference type="SAM" id="MobiDB-lite"/>
    </source>
</evidence>
<feature type="region of interest" description="Disordered" evidence="1">
    <location>
        <begin position="207"/>
        <end position="320"/>
    </location>
</feature>
<feature type="region of interest" description="Disordered" evidence="1">
    <location>
        <begin position="358"/>
        <end position="425"/>
    </location>
</feature>
<protein>
    <submittedName>
        <fullName evidence="3">Collagen alpha-1(III) chain-like</fullName>
    </submittedName>
</protein>
<keyword evidence="2" id="KW-1185">Reference proteome</keyword>
<dbReference type="InParanoid" id="A0A340WWJ0"/>
<organism evidence="2 3">
    <name type="scientific">Lipotes vexillifer</name>
    <name type="common">Yangtze river dolphin</name>
    <dbReference type="NCBI Taxonomy" id="118797"/>
    <lineage>
        <taxon>Eukaryota</taxon>
        <taxon>Metazoa</taxon>
        <taxon>Chordata</taxon>
        <taxon>Craniata</taxon>
        <taxon>Vertebrata</taxon>
        <taxon>Euteleostomi</taxon>
        <taxon>Mammalia</taxon>
        <taxon>Eutheria</taxon>
        <taxon>Laurasiatheria</taxon>
        <taxon>Artiodactyla</taxon>
        <taxon>Whippomorpha</taxon>
        <taxon>Cetacea</taxon>
        <taxon>Odontoceti</taxon>
        <taxon>Lipotidae</taxon>
        <taxon>Lipotes</taxon>
    </lineage>
</organism>
<reference evidence="3" key="1">
    <citation type="submission" date="2025-08" db="UniProtKB">
        <authorList>
            <consortium name="RefSeq"/>
        </authorList>
    </citation>
    <scope>IDENTIFICATION</scope>
</reference>
<feature type="region of interest" description="Disordered" evidence="1">
    <location>
        <begin position="1"/>
        <end position="195"/>
    </location>
</feature>
<dbReference type="RefSeq" id="XP_007452017.1">
    <property type="nucleotide sequence ID" value="XM_007451955.1"/>
</dbReference>
<name>A0A340WWJ0_LIPVE</name>
<feature type="compositionally biased region" description="Low complexity" evidence="1">
    <location>
        <begin position="415"/>
        <end position="425"/>
    </location>
</feature>
<sequence length="425" mass="42748">MVGRRGPDLGARSPTLGGTRPGGGGGSGGGGSAQPSGMARGLSSRPEGAAAPGWRAQNLKRSEQTESGCGGGGLSHPGDVLPARGAVPTRGPGPRPHARADVRTGGREPERGLQGAPQPHLRPETSFPPPPGRKWNGSGFSPPRARPRGPGGLSPLGPRRRPSGSGGQRRRPGIPSRGRSRGSSGVLAPGAALGGRRACALRFARSGKAGGAGALDSCVSAPLTPPPAPPPGLTPAAPPLHPAAPAAGESGFTGSPSPRALPSLTRRRPDAAPRRGRLRGARSACCQGDGTAQQRPPGPVALGSLTPPGSTPRTRAAHQCDPDRLRQAACGTLCLTRGASPDVGAGLPADYPQVAPRDLKLSRQGQTGPFGMKTGPGPERCPGPAQKKLRNPDLGHKGLQPLPLCDPTSELMSYPLPDAPDAAPA</sequence>
<dbReference type="Proteomes" id="UP000265300">
    <property type="component" value="Unplaced"/>
</dbReference>
<feature type="compositionally biased region" description="Basic and acidic residues" evidence="1">
    <location>
        <begin position="98"/>
        <end position="111"/>
    </location>
</feature>
<proteinExistence type="predicted"/>
<dbReference type="AlphaFoldDB" id="A0A340WWJ0"/>
<accession>A0A340WWJ0</accession>
<feature type="compositionally biased region" description="Basic residues" evidence="1">
    <location>
        <begin position="158"/>
        <end position="172"/>
    </location>
</feature>
<evidence type="ECO:0000313" key="3">
    <source>
        <dbReference type="RefSeq" id="XP_007452017.1"/>
    </source>
</evidence>
<feature type="compositionally biased region" description="Gly residues" evidence="1">
    <location>
        <begin position="19"/>
        <end position="32"/>
    </location>
</feature>
<feature type="compositionally biased region" description="Low complexity" evidence="1">
    <location>
        <begin position="173"/>
        <end position="195"/>
    </location>
</feature>
<gene>
    <name evidence="3" type="primary">LOC103073385</name>
</gene>
<evidence type="ECO:0000313" key="2">
    <source>
        <dbReference type="Proteomes" id="UP000265300"/>
    </source>
</evidence>
<feature type="compositionally biased region" description="Pro residues" evidence="1">
    <location>
        <begin position="223"/>
        <end position="242"/>
    </location>
</feature>
<dbReference type="KEGG" id="lve:103073385"/>
<dbReference type="GeneID" id="103073385"/>